<protein>
    <recommendedName>
        <fullName evidence="3">DUF4058 domain-containing protein</fullName>
    </recommendedName>
</protein>
<reference evidence="1 2" key="1">
    <citation type="journal article" date="2011" name="J. Bacteriol.">
        <title>Draft genome sequence of the anoxygenic filamentous phototrophic bacterium Oscillochloris trichoides subsp. DG-6.</title>
        <authorList>
            <person name="Kuznetsov B.B."/>
            <person name="Ivanovsky R.N."/>
            <person name="Keppen O.I."/>
            <person name="Sukhacheva M.V."/>
            <person name="Bumazhkin B.K."/>
            <person name="Patutina E.O."/>
            <person name="Beletsky A.V."/>
            <person name="Mardanov A.V."/>
            <person name="Baslerov R.V."/>
            <person name="Panteleeva A.N."/>
            <person name="Kolganova T.V."/>
            <person name="Ravin N.V."/>
            <person name="Skryabin K.G."/>
        </authorList>
    </citation>
    <scope>NUCLEOTIDE SEQUENCE [LARGE SCALE GENOMIC DNA]</scope>
    <source>
        <strain evidence="1 2">DG-6</strain>
    </source>
</reference>
<dbReference type="InterPro" id="IPR025132">
    <property type="entry name" value="DUF4058"/>
</dbReference>
<dbReference type="Proteomes" id="UP000054010">
    <property type="component" value="Unassembled WGS sequence"/>
</dbReference>
<dbReference type="HOGENOM" id="CLU_093165_0_0_0"/>
<accession>E1II38</accession>
<gene>
    <name evidence="1" type="ORF">OSCT_2989</name>
</gene>
<comment type="caution">
    <text evidence="1">The sequence shown here is derived from an EMBL/GenBank/DDBJ whole genome shotgun (WGS) entry which is preliminary data.</text>
</comment>
<organism evidence="1 2">
    <name type="scientific">Oscillochloris trichoides DG-6</name>
    <dbReference type="NCBI Taxonomy" id="765420"/>
    <lineage>
        <taxon>Bacteria</taxon>
        <taxon>Bacillati</taxon>
        <taxon>Chloroflexota</taxon>
        <taxon>Chloroflexia</taxon>
        <taxon>Chloroflexales</taxon>
        <taxon>Chloroflexineae</taxon>
        <taxon>Oscillochloridaceae</taxon>
        <taxon>Oscillochloris</taxon>
    </lineage>
</organism>
<dbReference type="eggNOG" id="ENOG5030TZR">
    <property type="taxonomic scope" value="Bacteria"/>
</dbReference>
<name>E1II38_9CHLR</name>
<evidence type="ECO:0000313" key="2">
    <source>
        <dbReference type="Proteomes" id="UP000054010"/>
    </source>
</evidence>
<dbReference type="EMBL" id="ADVR01000122">
    <property type="protein sequence ID" value="EFO79156.1"/>
    <property type="molecule type" value="Genomic_DNA"/>
</dbReference>
<dbReference type="AlphaFoldDB" id="E1II38"/>
<dbReference type="Pfam" id="PF13267">
    <property type="entry name" value="DUF4058"/>
    <property type="match status" value="1"/>
</dbReference>
<evidence type="ECO:0000313" key="1">
    <source>
        <dbReference type="EMBL" id="EFO79156.1"/>
    </source>
</evidence>
<evidence type="ECO:0008006" key="3">
    <source>
        <dbReference type="Google" id="ProtNLM"/>
    </source>
</evidence>
<proteinExistence type="predicted"/>
<sequence length="248" mass="27890">MDPWLEHPIIWPDVHNRLIVALAESLAPPLRPRYYVAIEERTYLIEPGDLVFTGRADVAVVGPGYAQALQYAAKAEAGGLEVLVEMPDLMRETYLEIRASATGNVVTMLELLSPTNKRPGEGRKQYLRKRDAVVSSLTHLVEVDLLRAGEPMPMSGWNDRSDYRILISRGNKRPRSLLLPFSVRQPIPTFHLPLLPNDTEPLVDLGPLLHALYDRSGYDLRLDYKRPPEPPLDEADAAWAEELLRTAA</sequence>
<keyword evidence="2" id="KW-1185">Reference proteome</keyword>